<evidence type="ECO:0000313" key="2">
    <source>
        <dbReference type="Proteomes" id="UP000037510"/>
    </source>
</evidence>
<comment type="caution">
    <text evidence="1">The sequence shown here is derived from an EMBL/GenBank/DDBJ whole genome shotgun (WGS) entry which is preliminary data.</text>
</comment>
<dbReference type="Proteomes" id="UP000037510">
    <property type="component" value="Unassembled WGS sequence"/>
</dbReference>
<gene>
    <name evidence="1" type="ORF">OBRU01_15813</name>
</gene>
<dbReference type="PANTHER" id="PTHR37445">
    <property type="entry name" value="PROTEIN CBG24663"/>
    <property type="match status" value="1"/>
</dbReference>
<dbReference type="EMBL" id="JTDY01003074">
    <property type="protein sequence ID" value="KOB70198.1"/>
    <property type="molecule type" value="Genomic_DNA"/>
</dbReference>
<sequence length="235" mass="27129">MAEAQTEKLNTISRDVSLIRDQITQIKSTTDNLAAEQTKLKQEMLKVADFNINSEQKIKTIEDDIQTLKTISVINQPSATLYYDNMISEIYERSQRERNIIIIGVNEIKATNSEERRNYDTNEVNKVLKSIVSDCIQPKKVFRLGKYIDGKPRPIKACFETSEIAKLILRNKSMLNKELTSAKIYSDETPLQKKTMQHLRDELKCRTEAGEKDLTIKYIRGVPKVIQTLPKNYQE</sequence>
<accession>A0A0L7L3Z5</accession>
<keyword evidence="2" id="KW-1185">Reference proteome</keyword>
<dbReference type="PANTHER" id="PTHR37445:SF3">
    <property type="entry name" value="ZINC FINGER PHD-TYPE DOMAIN-CONTAINING PROTEIN"/>
    <property type="match status" value="1"/>
</dbReference>
<proteinExistence type="predicted"/>
<dbReference type="AlphaFoldDB" id="A0A0L7L3Z5"/>
<evidence type="ECO:0000313" key="1">
    <source>
        <dbReference type="EMBL" id="KOB70198.1"/>
    </source>
</evidence>
<name>A0A0L7L3Z5_OPEBR</name>
<reference evidence="1 2" key="1">
    <citation type="journal article" date="2015" name="Genome Biol. Evol.">
        <title>The genome of winter moth (Operophtera brumata) provides a genomic perspective on sexual dimorphism and phenology.</title>
        <authorList>
            <person name="Derks M.F."/>
            <person name="Smit S."/>
            <person name="Salis L."/>
            <person name="Schijlen E."/>
            <person name="Bossers A."/>
            <person name="Mateman C."/>
            <person name="Pijl A.S."/>
            <person name="de Ridder D."/>
            <person name="Groenen M.A."/>
            <person name="Visser M.E."/>
            <person name="Megens H.J."/>
        </authorList>
    </citation>
    <scope>NUCLEOTIDE SEQUENCE [LARGE SCALE GENOMIC DNA]</scope>
    <source>
        <strain evidence="1">WM2013NL</strain>
        <tissue evidence="1">Head and thorax</tissue>
    </source>
</reference>
<evidence type="ECO:0008006" key="3">
    <source>
        <dbReference type="Google" id="ProtNLM"/>
    </source>
</evidence>
<protein>
    <recommendedName>
        <fullName evidence="3">Endonuclease-reverse transcriptase</fullName>
    </recommendedName>
</protein>
<organism evidence="1 2">
    <name type="scientific">Operophtera brumata</name>
    <name type="common">Winter moth</name>
    <name type="synonym">Phalaena brumata</name>
    <dbReference type="NCBI Taxonomy" id="104452"/>
    <lineage>
        <taxon>Eukaryota</taxon>
        <taxon>Metazoa</taxon>
        <taxon>Ecdysozoa</taxon>
        <taxon>Arthropoda</taxon>
        <taxon>Hexapoda</taxon>
        <taxon>Insecta</taxon>
        <taxon>Pterygota</taxon>
        <taxon>Neoptera</taxon>
        <taxon>Endopterygota</taxon>
        <taxon>Lepidoptera</taxon>
        <taxon>Glossata</taxon>
        <taxon>Ditrysia</taxon>
        <taxon>Geometroidea</taxon>
        <taxon>Geometridae</taxon>
        <taxon>Larentiinae</taxon>
        <taxon>Operophtera</taxon>
    </lineage>
</organism>